<gene>
    <name evidence="3" type="ORF">RF683_07430</name>
</gene>
<feature type="signal peptide" evidence="1">
    <location>
        <begin position="1"/>
        <end position="18"/>
    </location>
</feature>
<dbReference type="RefSeq" id="WP_309531697.1">
    <property type="nucleotide sequence ID" value="NZ_CP133721.1"/>
</dbReference>
<sequence length="355" mass="37755">MKKTILVAILFSTLSSFAQVGVGTTSPNASSALDITSTTKGLLLPRLTDSQKMAISSPAAGLWIWCSDCGVRGQMQVYNGTAWTNMTGGVALSSLLLDRLASTPIAAYSLRLLRSGYIGNPAIRVRRSSDNTETNIGFTNSGDLDETALLAFTGSSDGFVTTWYDQSGNNNHAINTNTAAQPQLVFAGVVNKMNNKPAIKSTVARNTRLERTPASAITIRQFSVVGQGEVNGSNYVIFLQQAGPNAYFRYAPSGNIEAWFQGATAINSNISQFTSSLKIYSAQFTTGKLYSNGLEIGSSSVTSTTSSSSLYTLFNNPGNSSPLNGSMSEIILFPSAINRTILEADQGAYYSITVN</sequence>
<dbReference type="Gene3D" id="2.60.120.200">
    <property type="match status" value="1"/>
</dbReference>
<reference evidence="3" key="1">
    <citation type="submission" date="2023-09" db="EMBL/GenBank/DDBJ databases">
        <title>Flavobacterium sp. 20NA77.7 isolated from freshwater.</title>
        <authorList>
            <person name="Le V."/>
            <person name="Ko S.-R."/>
            <person name="Ahn C.-Y."/>
            <person name="Oh H.-M."/>
        </authorList>
    </citation>
    <scope>NUCLEOTIDE SEQUENCE</scope>
    <source>
        <strain evidence="3">20NA77.7</strain>
    </source>
</reference>
<name>A0ABY9RAG3_9FLAO</name>
<organism evidence="3 4">
    <name type="scientific">Flavobacterium nakdongensis</name>
    <dbReference type="NCBI Taxonomy" id="3073563"/>
    <lineage>
        <taxon>Bacteria</taxon>
        <taxon>Pseudomonadati</taxon>
        <taxon>Bacteroidota</taxon>
        <taxon>Flavobacteriia</taxon>
        <taxon>Flavobacteriales</taxon>
        <taxon>Flavobacteriaceae</taxon>
        <taxon>Flavobacterium</taxon>
    </lineage>
</organism>
<protein>
    <submittedName>
        <fullName evidence="3">Arabinofuranosidase catalytic domain-containing protein</fullName>
    </submittedName>
</protein>
<dbReference type="Proteomes" id="UP001180481">
    <property type="component" value="Chromosome"/>
</dbReference>
<dbReference type="InterPro" id="IPR015289">
    <property type="entry name" value="A-L-arabinofuranosidase_B_cat"/>
</dbReference>
<proteinExistence type="predicted"/>
<dbReference type="Pfam" id="PF09206">
    <property type="entry name" value="ArabFuran-catal"/>
    <property type="match status" value="1"/>
</dbReference>
<dbReference type="InterPro" id="IPR013320">
    <property type="entry name" value="ConA-like_dom_sf"/>
</dbReference>
<keyword evidence="1" id="KW-0732">Signal</keyword>
<evidence type="ECO:0000313" key="4">
    <source>
        <dbReference type="Proteomes" id="UP001180481"/>
    </source>
</evidence>
<evidence type="ECO:0000259" key="2">
    <source>
        <dbReference type="Pfam" id="PF09206"/>
    </source>
</evidence>
<keyword evidence="4" id="KW-1185">Reference proteome</keyword>
<dbReference type="EMBL" id="CP133721">
    <property type="protein sequence ID" value="WMW77320.1"/>
    <property type="molecule type" value="Genomic_DNA"/>
</dbReference>
<feature type="domain" description="Alpha-L-arabinofuranosidase B catalytic" evidence="2">
    <location>
        <begin position="103"/>
        <end position="180"/>
    </location>
</feature>
<evidence type="ECO:0000313" key="3">
    <source>
        <dbReference type="EMBL" id="WMW77320.1"/>
    </source>
</evidence>
<dbReference type="SUPFAM" id="SSF49899">
    <property type="entry name" value="Concanavalin A-like lectins/glucanases"/>
    <property type="match status" value="1"/>
</dbReference>
<feature type="chain" id="PRO_5045112245" evidence="1">
    <location>
        <begin position="19"/>
        <end position="355"/>
    </location>
</feature>
<evidence type="ECO:0000256" key="1">
    <source>
        <dbReference type="SAM" id="SignalP"/>
    </source>
</evidence>
<accession>A0ABY9RAG3</accession>